<sequence length="278" mass="32252">MMYGFGDSPNPNPETVLLIESIVLQQLRSLLKEAYQVSVERGKKNITNYELIYLMYTNRNVLKMKRLHDFQLAQDEIEEIDEFVLPEEFITDEEGDVIIETASNAWRKRTHIDIIKELDKKGEVKNINYDYLGHLRKIRAKNLTDAMSSEEYEPFQEARRSSFRTSTGFKHRFSKLKEWVIPNREYKITNSALEVLSFIAYETVADIVDAVLLTRRSSSKGVHCFSSTLKLNNGVSVQWAIGVMEVHEALTNYFTPRVWLNGLFYKKMGLEYLSGLVS</sequence>
<dbReference type="PANTHER" id="PTHR11380">
    <property type="entry name" value="TRANSCRIPTION INITIATION FACTOR TFIID/SUPT3-RELATED"/>
    <property type="match status" value="1"/>
</dbReference>
<comment type="similarity">
    <text evidence="5">Belongs to the SPT3 family.</text>
</comment>
<dbReference type="Proteomes" id="UP000037510">
    <property type="component" value="Unassembled WGS sequence"/>
</dbReference>
<evidence type="ECO:0000256" key="5">
    <source>
        <dbReference type="ARBA" id="ARBA00061274"/>
    </source>
</evidence>
<name>A0A0L7L263_OPEBR</name>
<accession>A0A0L7L263</accession>
<proteinExistence type="inferred from homology"/>
<dbReference type="PANTHER" id="PTHR11380:SF16">
    <property type="entry name" value="TRANSCRIPTION INITIATION PROTEIN SPT3 HOMOLOG"/>
    <property type="match status" value="1"/>
</dbReference>
<gene>
    <name evidence="6" type="ORF">OBRU01_17112</name>
</gene>
<comment type="caution">
    <text evidence="6">The sequence shown here is derived from an EMBL/GenBank/DDBJ whole genome shotgun (WGS) entry which is preliminary data.</text>
</comment>
<dbReference type="STRING" id="104452.A0A0L7L263"/>
<evidence type="ECO:0000256" key="3">
    <source>
        <dbReference type="ARBA" id="ARBA00023163"/>
    </source>
</evidence>
<dbReference type="SUPFAM" id="SSF47113">
    <property type="entry name" value="Histone-fold"/>
    <property type="match status" value="1"/>
</dbReference>
<evidence type="ECO:0000313" key="7">
    <source>
        <dbReference type="Proteomes" id="UP000037510"/>
    </source>
</evidence>
<dbReference type="EMBL" id="JTDY01003417">
    <property type="protein sequence ID" value="KOB69588.1"/>
    <property type="molecule type" value="Genomic_DNA"/>
</dbReference>
<dbReference type="GO" id="GO:0005634">
    <property type="term" value="C:nucleus"/>
    <property type="evidence" value="ECO:0007669"/>
    <property type="project" value="UniProtKB-SubCell"/>
</dbReference>
<keyword evidence="7" id="KW-1185">Reference proteome</keyword>
<dbReference type="AlphaFoldDB" id="A0A0L7L263"/>
<evidence type="ECO:0000256" key="4">
    <source>
        <dbReference type="ARBA" id="ARBA00023242"/>
    </source>
</evidence>
<dbReference type="CDD" id="cd07978">
    <property type="entry name" value="HFD_TAF13"/>
    <property type="match status" value="1"/>
</dbReference>
<dbReference type="InterPro" id="IPR009072">
    <property type="entry name" value="Histone-fold"/>
</dbReference>
<keyword evidence="3" id="KW-0804">Transcription</keyword>
<keyword evidence="4" id="KW-0539">Nucleus</keyword>
<dbReference type="GO" id="GO:0006366">
    <property type="term" value="P:transcription by RNA polymerase II"/>
    <property type="evidence" value="ECO:0007669"/>
    <property type="project" value="InterPro"/>
</dbReference>
<dbReference type="InterPro" id="IPR003195">
    <property type="entry name" value="TFIID_TAF13"/>
</dbReference>
<evidence type="ECO:0000313" key="6">
    <source>
        <dbReference type="EMBL" id="KOB69588.1"/>
    </source>
</evidence>
<reference evidence="6 7" key="1">
    <citation type="journal article" date="2015" name="Genome Biol. Evol.">
        <title>The genome of winter moth (Operophtera brumata) provides a genomic perspective on sexual dimorphism and phenology.</title>
        <authorList>
            <person name="Derks M.F."/>
            <person name="Smit S."/>
            <person name="Salis L."/>
            <person name="Schijlen E."/>
            <person name="Bossers A."/>
            <person name="Mateman C."/>
            <person name="Pijl A.S."/>
            <person name="de Ridder D."/>
            <person name="Groenen M.A."/>
            <person name="Visser M.E."/>
            <person name="Megens H.J."/>
        </authorList>
    </citation>
    <scope>NUCLEOTIDE SEQUENCE [LARGE SCALE GENOMIC DNA]</scope>
    <source>
        <strain evidence="6">WM2013NL</strain>
        <tissue evidence="6">Head and thorax</tissue>
    </source>
</reference>
<dbReference type="Gene3D" id="1.10.20.10">
    <property type="entry name" value="Histone, subunit A"/>
    <property type="match status" value="1"/>
</dbReference>
<dbReference type="Pfam" id="PF02269">
    <property type="entry name" value="TFIID-18kDa"/>
    <property type="match status" value="1"/>
</dbReference>
<dbReference type="GO" id="GO:0046982">
    <property type="term" value="F:protein heterodimerization activity"/>
    <property type="evidence" value="ECO:0007669"/>
    <property type="project" value="InterPro"/>
</dbReference>
<dbReference type="GO" id="GO:0003713">
    <property type="term" value="F:transcription coactivator activity"/>
    <property type="evidence" value="ECO:0007669"/>
    <property type="project" value="TreeGrafter"/>
</dbReference>
<evidence type="ECO:0000256" key="2">
    <source>
        <dbReference type="ARBA" id="ARBA00023015"/>
    </source>
</evidence>
<protein>
    <submittedName>
        <fullName evidence="6">Transcription initiation protein SPT3-like protein</fullName>
    </submittedName>
</protein>
<comment type="subcellular location">
    <subcellularLocation>
        <location evidence="1">Nucleus</location>
    </subcellularLocation>
</comment>
<organism evidence="6 7">
    <name type="scientific">Operophtera brumata</name>
    <name type="common">Winter moth</name>
    <name type="synonym">Phalaena brumata</name>
    <dbReference type="NCBI Taxonomy" id="104452"/>
    <lineage>
        <taxon>Eukaryota</taxon>
        <taxon>Metazoa</taxon>
        <taxon>Ecdysozoa</taxon>
        <taxon>Arthropoda</taxon>
        <taxon>Hexapoda</taxon>
        <taxon>Insecta</taxon>
        <taxon>Pterygota</taxon>
        <taxon>Neoptera</taxon>
        <taxon>Endopterygota</taxon>
        <taxon>Lepidoptera</taxon>
        <taxon>Glossata</taxon>
        <taxon>Ditrysia</taxon>
        <taxon>Geometroidea</taxon>
        <taxon>Geometridae</taxon>
        <taxon>Larentiinae</taxon>
        <taxon>Operophtera</taxon>
    </lineage>
</organism>
<keyword evidence="2" id="KW-0805">Transcription regulation</keyword>
<evidence type="ECO:0000256" key="1">
    <source>
        <dbReference type="ARBA" id="ARBA00004123"/>
    </source>
</evidence>